<dbReference type="EMBL" id="SKFG01000020">
    <property type="protein sequence ID" value="TCZ75419.1"/>
    <property type="molecule type" value="Genomic_DNA"/>
</dbReference>
<organism evidence="4 5">
    <name type="scientific">Paenibacillus albiflavus</name>
    <dbReference type="NCBI Taxonomy" id="2545760"/>
    <lineage>
        <taxon>Bacteria</taxon>
        <taxon>Bacillati</taxon>
        <taxon>Bacillota</taxon>
        <taxon>Bacilli</taxon>
        <taxon>Bacillales</taxon>
        <taxon>Paenibacillaceae</taxon>
        <taxon>Paenibacillus</taxon>
    </lineage>
</organism>
<sequence>MKLKRIAAIALFVPLLMLSNTQLILADSLTTTANFDGKKMIFKQESITSQEELLRNAIVTNQAVKVKELLAQGVNPNYSDKNKNSLMEWAITRPELMKLLLNAGANPNTITPSGDSILELAVKFAEPQIVELLIEAKADIAKGTKGYNGFKFALSKYLSDATSMEMRARYSAILDSFIGKLAKQDKITYSNGDVYTGGVIDGVAYGQGKLKMEDGSLAEGRFIQDLLNGQVSYTSKDGDKYKGEAWQDYWEGQGTYTFPDGEVHKGEYWNGVLNGYGSIIYTDGGKYVGEFIDHEQYGYGKYIDVDGKSYSGEIVDGRLNGKGVYTEPSGYQLQGVYEDDQITGWARKVSSDGVVSYINLDHPLSSLVENKKYTNFPLFFNNQYFPKGTNYYAKRGDQKPAGVLDVQSLKVQQEQDGWYRAMTSKGDVWIPISSSLIGRTVWVNQTAQAEWDNYSILGASFPFSNLEEVVIQDMYLTDEDARLFIKKKDGQIVSVFGDDLQAFDKLFYTQNPQEKFKWTAEIWDAIKQGRVLRGMNQEQVTMAWGKPNVVSKLDSSANSPVIWEYKDHKAIGTISSLYFDQDQKLQMDVHQLNFQ</sequence>
<keyword evidence="2" id="KW-0040">ANK repeat</keyword>
<reference evidence="4 5" key="1">
    <citation type="submission" date="2019-03" db="EMBL/GenBank/DDBJ databases">
        <authorList>
            <person name="Kim M.K.M."/>
        </authorList>
    </citation>
    <scope>NUCLEOTIDE SEQUENCE [LARGE SCALE GENOMIC DNA]</scope>
    <source>
        <strain evidence="4 5">18JY21-1</strain>
    </source>
</reference>
<dbReference type="Pfam" id="PF02493">
    <property type="entry name" value="MORN"/>
    <property type="match status" value="4"/>
</dbReference>
<proteinExistence type="predicted"/>
<comment type="caution">
    <text evidence="4">The sequence shown here is derived from an EMBL/GenBank/DDBJ whole genome shotgun (WGS) entry which is preliminary data.</text>
</comment>
<dbReference type="PANTHER" id="PTHR23084:SF263">
    <property type="entry name" value="MORN REPEAT-CONTAINING PROTEIN 1"/>
    <property type="match status" value="1"/>
</dbReference>
<accession>A0A4R4E799</accession>
<dbReference type="Proteomes" id="UP000295418">
    <property type="component" value="Unassembled WGS sequence"/>
</dbReference>
<evidence type="ECO:0000256" key="2">
    <source>
        <dbReference type="PROSITE-ProRule" id="PRU00023"/>
    </source>
</evidence>
<evidence type="ECO:0000256" key="3">
    <source>
        <dbReference type="SAM" id="SignalP"/>
    </source>
</evidence>
<feature type="chain" id="PRO_5020180462" evidence="3">
    <location>
        <begin position="27"/>
        <end position="595"/>
    </location>
</feature>
<dbReference type="PROSITE" id="PS50088">
    <property type="entry name" value="ANK_REPEAT"/>
    <property type="match status" value="1"/>
</dbReference>
<keyword evidence="3" id="KW-0732">Signal</keyword>
<evidence type="ECO:0000313" key="4">
    <source>
        <dbReference type="EMBL" id="TCZ75419.1"/>
    </source>
</evidence>
<feature type="signal peptide" evidence="3">
    <location>
        <begin position="1"/>
        <end position="26"/>
    </location>
</feature>
<dbReference type="SUPFAM" id="SSF82185">
    <property type="entry name" value="Histone H3 K4-specific methyltransferase SET7/9 N-terminal domain"/>
    <property type="match status" value="2"/>
</dbReference>
<dbReference type="InterPro" id="IPR036770">
    <property type="entry name" value="Ankyrin_rpt-contain_sf"/>
</dbReference>
<dbReference type="Pfam" id="PF12796">
    <property type="entry name" value="Ank_2"/>
    <property type="match status" value="1"/>
</dbReference>
<feature type="repeat" description="ANK" evidence="2">
    <location>
        <begin position="113"/>
        <end position="145"/>
    </location>
</feature>
<dbReference type="AlphaFoldDB" id="A0A4R4E799"/>
<evidence type="ECO:0000256" key="1">
    <source>
        <dbReference type="ARBA" id="ARBA00022737"/>
    </source>
</evidence>
<keyword evidence="5" id="KW-1185">Reference proteome</keyword>
<protein>
    <submittedName>
        <fullName evidence="4">Uncharacterized protein</fullName>
    </submittedName>
</protein>
<evidence type="ECO:0000313" key="5">
    <source>
        <dbReference type="Proteomes" id="UP000295418"/>
    </source>
</evidence>
<dbReference type="SMART" id="SM00248">
    <property type="entry name" value="ANK"/>
    <property type="match status" value="3"/>
</dbReference>
<dbReference type="Gene3D" id="1.25.40.20">
    <property type="entry name" value="Ankyrin repeat-containing domain"/>
    <property type="match status" value="1"/>
</dbReference>
<dbReference type="InterPro" id="IPR003409">
    <property type="entry name" value="MORN"/>
</dbReference>
<dbReference type="InterPro" id="IPR002110">
    <property type="entry name" value="Ankyrin_rpt"/>
</dbReference>
<keyword evidence="1" id="KW-0677">Repeat</keyword>
<name>A0A4R4E799_9BACL</name>
<dbReference type="OrthoDB" id="1684530at2"/>
<dbReference type="PANTHER" id="PTHR23084">
    <property type="entry name" value="PHOSPHATIDYLINOSITOL-4-PHOSPHATE 5-KINASE RELATED"/>
    <property type="match status" value="1"/>
</dbReference>
<gene>
    <name evidence="4" type="ORF">E0485_17620</name>
</gene>
<dbReference type="SUPFAM" id="SSF48403">
    <property type="entry name" value="Ankyrin repeat"/>
    <property type="match status" value="1"/>
</dbReference>
<dbReference type="RefSeq" id="WP_132419384.1">
    <property type="nucleotide sequence ID" value="NZ_SKFG01000020.1"/>
</dbReference>
<dbReference type="Gene3D" id="2.20.110.10">
    <property type="entry name" value="Histone H3 K4-specific methyltransferase SET7/9 N-terminal domain"/>
    <property type="match status" value="2"/>
</dbReference>